<accession>A0ABP9FCD3</accession>
<dbReference type="PROSITE" id="PS51257">
    <property type="entry name" value="PROKAR_LIPOPROTEIN"/>
    <property type="match status" value="1"/>
</dbReference>
<gene>
    <name evidence="2" type="primary">pilW</name>
    <name evidence="2" type="ORF">GCM10023333_32680</name>
</gene>
<dbReference type="PROSITE" id="PS50005">
    <property type="entry name" value="TPR"/>
    <property type="match status" value="2"/>
</dbReference>
<dbReference type="RefSeq" id="WP_345336528.1">
    <property type="nucleotide sequence ID" value="NZ_BAABJZ010000097.1"/>
</dbReference>
<dbReference type="PANTHER" id="PTHR12558:SF13">
    <property type="entry name" value="CELL DIVISION CYCLE PROTEIN 27 HOMOLOG"/>
    <property type="match status" value="1"/>
</dbReference>
<dbReference type="InterPro" id="IPR011990">
    <property type="entry name" value="TPR-like_helical_dom_sf"/>
</dbReference>
<dbReference type="Proteomes" id="UP001499988">
    <property type="component" value="Unassembled WGS sequence"/>
</dbReference>
<dbReference type="NCBIfam" id="TIGR02521">
    <property type="entry name" value="type_IV_pilW"/>
    <property type="match status" value="1"/>
</dbReference>
<dbReference type="InterPro" id="IPR019734">
    <property type="entry name" value="TPR_rpt"/>
</dbReference>
<keyword evidence="1" id="KW-0802">TPR repeat</keyword>
<evidence type="ECO:0000313" key="2">
    <source>
        <dbReference type="EMBL" id="GAA4896839.1"/>
    </source>
</evidence>
<dbReference type="InterPro" id="IPR013360">
    <property type="entry name" value="Pilus_4_PilW"/>
</dbReference>
<proteinExistence type="predicted"/>
<evidence type="ECO:0000256" key="1">
    <source>
        <dbReference type="PROSITE-ProRule" id="PRU00339"/>
    </source>
</evidence>
<dbReference type="Pfam" id="PF14559">
    <property type="entry name" value="TPR_19"/>
    <property type="match status" value="1"/>
</dbReference>
<reference evidence="3" key="1">
    <citation type="journal article" date="2019" name="Int. J. Syst. Evol. Microbiol.">
        <title>The Global Catalogue of Microorganisms (GCM) 10K type strain sequencing project: providing services to taxonomists for standard genome sequencing and annotation.</title>
        <authorList>
            <consortium name="The Broad Institute Genomics Platform"/>
            <consortium name="The Broad Institute Genome Sequencing Center for Infectious Disease"/>
            <person name="Wu L."/>
            <person name="Ma J."/>
        </authorList>
    </citation>
    <scope>NUCLEOTIDE SEQUENCE [LARGE SCALE GENOMIC DNA]</scope>
    <source>
        <strain evidence="3">JCM 18401</strain>
    </source>
</reference>
<dbReference type="SMART" id="SM00028">
    <property type="entry name" value="TPR"/>
    <property type="match status" value="3"/>
</dbReference>
<dbReference type="SUPFAM" id="SSF81901">
    <property type="entry name" value="HCP-like"/>
    <property type="match status" value="1"/>
</dbReference>
<dbReference type="Gene3D" id="1.25.40.10">
    <property type="entry name" value="Tetratricopeptide repeat domain"/>
    <property type="match status" value="1"/>
</dbReference>
<sequence length="257" mass="29104">MKPLYLALLPALVLCACVQKTTYSGTDMQVAQMEYDAEAAARDRVSLGLAYLQRGDATQAKFNLERALEQAPTSTEVLLAMAYYHDTVKDSVKAEQFYRKAVSLDRGHGDAANNFGVFLCRQQRFVEADRWLNQAVETPGYIRMSQTYENLGLCARQAGWTEKALGYFEQALNYDPRRAEALLEVAELSFNAQQWNEARSYLERYHQSGHESPSSLLLGAELEFGVQNTDAARRFGVLLLAKYPDSEQAKTYRTKYY</sequence>
<name>A0ABP9FCD3_9GAMM</name>
<dbReference type="EMBL" id="BAABJZ010000097">
    <property type="protein sequence ID" value="GAA4896839.1"/>
    <property type="molecule type" value="Genomic_DNA"/>
</dbReference>
<dbReference type="Pfam" id="PF13432">
    <property type="entry name" value="TPR_16"/>
    <property type="match status" value="1"/>
</dbReference>
<feature type="repeat" description="TPR" evidence="1">
    <location>
        <begin position="145"/>
        <end position="178"/>
    </location>
</feature>
<organism evidence="2 3">
    <name type="scientific">Ferrimonas pelagia</name>
    <dbReference type="NCBI Taxonomy" id="1177826"/>
    <lineage>
        <taxon>Bacteria</taxon>
        <taxon>Pseudomonadati</taxon>
        <taxon>Pseudomonadota</taxon>
        <taxon>Gammaproteobacteria</taxon>
        <taxon>Alteromonadales</taxon>
        <taxon>Ferrimonadaceae</taxon>
        <taxon>Ferrimonas</taxon>
    </lineage>
</organism>
<keyword evidence="3" id="KW-1185">Reference proteome</keyword>
<comment type="caution">
    <text evidence="2">The sequence shown here is derived from an EMBL/GenBank/DDBJ whole genome shotgun (WGS) entry which is preliminary data.</text>
</comment>
<evidence type="ECO:0000313" key="3">
    <source>
        <dbReference type="Proteomes" id="UP001499988"/>
    </source>
</evidence>
<feature type="repeat" description="TPR" evidence="1">
    <location>
        <begin position="41"/>
        <end position="74"/>
    </location>
</feature>
<protein>
    <submittedName>
        <fullName evidence="2">Type IV pilus biogenesis/stability protein PilW</fullName>
    </submittedName>
</protein>
<dbReference type="PANTHER" id="PTHR12558">
    <property type="entry name" value="CELL DIVISION CYCLE 16,23,27"/>
    <property type="match status" value="1"/>
</dbReference>